<evidence type="ECO:0000313" key="14">
    <source>
        <dbReference type="EMBL" id="GAA5064131.1"/>
    </source>
</evidence>
<keyword evidence="8" id="KW-0808">Transferase</keyword>
<name>A0ABP9KUU9_9NOCA</name>
<keyword evidence="15" id="KW-1185">Reference proteome</keyword>
<keyword evidence="9 14" id="KW-0012">Acyltransferase</keyword>
<evidence type="ECO:0000256" key="5">
    <source>
        <dbReference type="ARBA" id="ARBA00012866"/>
    </source>
</evidence>
<dbReference type="Gene3D" id="3.30.559.30">
    <property type="entry name" value="Nonribosomal peptide synthetase, condensation domain"/>
    <property type="match status" value="1"/>
</dbReference>
<evidence type="ECO:0000256" key="12">
    <source>
        <dbReference type="ARBA" id="ARBA00033407"/>
    </source>
</evidence>
<evidence type="ECO:0000259" key="13">
    <source>
        <dbReference type="Pfam" id="PF16911"/>
    </source>
</evidence>
<comment type="caution">
    <text evidence="14">The sequence shown here is derived from an EMBL/GenBank/DDBJ whole genome shotgun (WGS) entry which is preliminary data.</text>
</comment>
<evidence type="ECO:0000256" key="7">
    <source>
        <dbReference type="ARBA" id="ARBA00022516"/>
    </source>
</evidence>
<evidence type="ECO:0000256" key="10">
    <source>
        <dbReference type="ARBA" id="ARBA00030465"/>
    </source>
</evidence>
<reference evidence="15" key="1">
    <citation type="journal article" date="2019" name="Int. J. Syst. Evol. Microbiol.">
        <title>The Global Catalogue of Microorganisms (GCM) 10K type strain sequencing project: providing services to taxonomists for standard genome sequencing and annotation.</title>
        <authorList>
            <consortium name="The Broad Institute Genomics Platform"/>
            <consortium name="The Broad Institute Genome Sequencing Center for Infectious Disease"/>
            <person name="Wu L."/>
            <person name="Ma J."/>
        </authorList>
    </citation>
    <scope>NUCLEOTIDE SEQUENCE [LARGE SCALE GENOMIC DNA]</scope>
    <source>
        <strain evidence="15">JCM 18298</strain>
    </source>
</reference>
<feature type="domain" description="Phthiocerol/phthiodiolone dimycocerosyl transferase C-terminal" evidence="13">
    <location>
        <begin position="198"/>
        <end position="389"/>
    </location>
</feature>
<dbReference type="RefSeq" id="WP_345498307.1">
    <property type="nucleotide sequence ID" value="NZ_BAABJM010000006.1"/>
</dbReference>
<dbReference type="EC" id="2.3.1.282" evidence="5"/>
<comment type="catalytic activity">
    <reaction evidence="2">
        <text>2 a mycocerosyl-[mycocerosic acid synthase] + a phenolphthiocerol = a dimycocerosyl phenolphthiocerol + 2 holo-[mycocerosic acid synthase].</text>
        <dbReference type="EC" id="2.3.1.282"/>
    </reaction>
</comment>
<protein>
    <recommendedName>
        <fullName evidence="6">Phthiocerol/phthiodiolone dimycocerosyl transferase</fullName>
        <ecNumber evidence="5">2.3.1.282</ecNumber>
    </recommendedName>
    <alternativeName>
        <fullName evidence="12">Acyltransferase PapA5</fullName>
    </alternativeName>
    <alternativeName>
        <fullName evidence="10">Phthiocerol/phthiodiolone O-acyltransferase</fullName>
    </alternativeName>
    <alternativeName>
        <fullName evidence="11">Polyketide synthase-associated protein A5</fullName>
    </alternativeName>
</protein>
<gene>
    <name evidence="14" type="ORF">GCM10023318_49710</name>
</gene>
<evidence type="ECO:0000256" key="2">
    <source>
        <dbReference type="ARBA" id="ARBA00000625"/>
    </source>
</evidence>
<dbReference type="Pfam" id="PF16911">
    <property type="entry name" value="PapA_C"/>
    <property type="match status" value="1"/>
</dbReference>
<dbReference type="EMBL" id="BAABJM010000006">
    <property type="protein sequence ID" value="GAA5064131.1"/>
    <property type="molecule type" value="Genomic_DNA"/>
</dbReference>
<keyword evidence="7" id="KW-0444">Lipid biosynthesis</keyword>
<dbReference type="Gene3D" id="3.30.559.10">
    <property type="entry name" value="Chloramphenicol acetyltransferase-like domain"/>
    <property type="match status" value="1"/>
</dbReference>
<dbReference type="InterPro" id="IPR031641">
    <property type="entry name" value="PapA_C"/>
</dbReference>
<evidence type="ECO:0000256" key="8">
    <source>
        <dbReference type="ARBA" id="ARBA00022679"/>
    </source>
</evidence>
<evidence type="ECO:0000256" key="4">
    <source>
        <dbReference type="ARBA" id="ARBA00006558"/>
    </source>
</evidence>
<evidence type="ECO:0000256" key="6">
    <source>
        <dbReference type="ARBA" id="ARBA00013449"/>
    </source>
</evidence>
<evidence type="ECO:0000256" key="11">
    <source>
        <dbReference type="ARBA" id="ARBA00032317"/>
    </source>
</evidence>
<comment type="similarity">
    <text evidence="4">Belongs to the acyltransferase PapA5 family.</text>
</comment>
<evidence type="ECO:0000313" key="15">
    <source>
        <dbReference type="Proteomes" id="UP001500603"/>
    </source>
</evidence>
<dbReference type="SUPFAM" id="SSF52777">
    <property type="entry name" value="CoA-dependent acyltransferases"/>
    <property type="match status" value="2"/>
</dbReference>
<dbReference type="Proteomes" id="UP001500603">
    <property type="component" value="Unassembled WGS sequence"/>
</dbReference>
<evidence type="ECO:0000256" key="3">
    <source>
        <dbReference type="ARBA" id="ARBA00001907"/>
    </source>
</evidence>
<comment type="catalytic activity">
    <reaction evidence="3">
        <text>2 a mycocerosyl-[mycocerosic acid synthase] + a phthiodiolone = a dimycocerosyl phthiodiolone + 2 holo-[mycocerosic acid synthase].</text>
        <dbReference type="EC" id="2.3.1.282"/>
    </reaction>
</comment>
<evidence type="ECO:0000256" key="9">
    <source>
        <dbReference type="ARBA" id="ARBA00023315"/>
    </source>
</evidence>
<sequence length="415" mass="44410">MSTITVIRPLAPSEEIFASSQVLVGYCTRVLGRVDLPALTRAFAALHQAYPLLAAGLLEDTDGRHILVESPGPAPVVDIREGDPDQLLVGARLDQRTALAALCVVRAVDNPEDASVTLVTHHAIADAAHSVALVGQLWACYTELTEGRPGNIAPQPYPGTVEQLLDTRGVAKSGDPTRRVRAAGPLVAPEVSDDTPYVLPRTARCRLTRSQTAALVELGHRRHTTMNGLASAAILLTEAELRGLPLHELNYTYSVDLRTRVTPPIGATEGTNVLGFADFAPTTHTGANPVELARAISDTLYDELGAGLVQQSPLHIPDITAGPPPASPGVVLTTNWGRVTAPPVPPALRVTDFRSIMIGKPDKTGHRLQQPSGTIIISTFDDRLSIEIHHPVETTEEQRLRVGLLMTHLCAAPRR</sequence>
<keyword evidence="7" id="KW-0443">Lipid metabolism</keyword>
<accession>A0ABP9KUU9</accession>
<dbReference type="GO" id="GO:0016746">
    <property type="term" value="F:acyltransferase activity"/>
    <property type="evidence" value="ECO:0007669"/>
    <property type="project" value="UniProtKB-KW"/>
</dbReference>
<dbReference type="InterPro" id="IPR023213">
    <property type="entry name" value="CAT-like_dom_sf"/>
</dbReference>
<evidence type="ECO:0000256" key="1">
    <source>
        <dbReference type="ARBA" id="ARBA00000026"/>
    </source>
</evidence>
<proteinExistence type="inferred from homology"/>
<organism evidence="14 15">
    <name type="scientific">Nocardia callitridis</name>
    <dbReference type="NCBI Taxonomy" id="648753"/>
    <lineage>
        <taxon>Bacteria</taxon>
        <taxon>Bacillati</taxon>
        <taxon>Actinomycetota</taxon>
        <taxon>Actinomycetes</taxon>
        <taxon>Mycobacteriales</taxon>
        <taxon>Nocardiaceae</taxon>
        <taxon>Nocardia</taxon>
    </lineage>
</organism>
<comment type="catalytic activity">
    <reaction evidence="1">
        <text>2 a mycocerosyl-[mycocerosic acid synthase] + a phthiocerol = a dimycocerosyl phthiocerol + 2 holo-[mycocerosic acid synthase].</text>
        <dbReference type="EC" id="2.3.1.282"/>
    </reaction>
</comment>